<dbReference type="AlphaFoldDB" id="A0A8B8BIP6"/>
<dbReference type="RefSeq" id="XP_022303236.1">
    <property type="nucleotide sequence ID" value="XM_022447528.1"/>
</dbReference>
<evidence type="ECO:0000313" key="4">
    <source>
        <dbReference type="RefSeq" id="XP_022303235.1"/>
    </source>
</evidence>
<dbReference type="GeneID" id="111110876"/>
<evidence type="ECO:0000259" key="2">
    <source>
        <dbReference type="PROSITE" id="PS50017"/>
    </source>
</evidence>
<feature type="domain" description="Death" evidence="2">
    <location>
        <begin position="963"/>
        <end position="1045"/>
    </location>
</feature>
<protein>
    <submittedName>
        <fullName evidence="4 5">Uncharacterized protein LOC111110876</fullName>
    </submittedName>
</protein>
<dbReference type="OrthoDB" id="6109278at2759"/>
<gene>
    <name evidence="4 5" type="primary">LOC111110876</name>
</gene>
<reference evidence="4 5" key="1">
    <citation type="submission" date="2025-04" db="UniProtKB">
        <authorList>
            <consortium name="RefSeq"/>
        </authorList>
    </citation>
    <scope>IDENTIFICATION</scope>
    <source>
        <tissue evidence="4 5">Whole sample</tissue>
    </source>
</reference>
<dbReference type="InterPro" id="IPR036388">
    <property type="entry name" value="WH-like_DNA-bd_sf"/>
</dbReference>
<dbReference type="InterPro" id="IPR011029">
    <property type="entry name" value="DEATH-like_dom_sf"/>
</dbReference>
<dbReference type="CDD" id="cd01670">
    <property type="entry name" value="Death"/>
    <property type="match status" value="2"/>
</dbReference>
<keyword evidence="1" id="KW-0677">Repeat</keyword>
<sequence>MEKTKISLGTLQQEVENLIKTTLHHVLMKYIRTSDITSHFANQAVSVKSAFNQQETSILSRGNVQGAKLTKYLLFKLIRYTSSIEQPTEGWNNVPAENNVTGADDVVRLSQQHFICNLTFESYETICSSIIQVVERLTDGKLSADISILNTRLLYYLLTEWADDEFKALLVCLLLAKDGYISVENVAGVSTLLHDVRLSRLFSAEGAHPKPFENEHTKHFVSYTDGKISFLSENARDSAFLVLLDLIKKDDFPVDICSYNASFLMRYCRTAGYRKKPGELCFNLKSSQTNLFVTHLGLEILDHPTIQDEETYRIVCNKYNVPPEVSRRGHEEMIMFVKHLQNGKRYFFHGIGMVVGCSGSGKSSLLKRIKTNLKLGNHETRETRAVKVYEDMFSIDNGRLNVRKLIKSMIDLGMKNEPGRKWTEKTISMLDFAGQCGYYATHQIYFHCKSFFILVMDLTKPFDAIVEDTGNTGTLFEHWTYKDFFLFWMKSIHTYSNQHAPVILVWTHADLIENEEEISKSFRRISEILKDENPDLLQHIHESRCFQIGFPTKRRLLKDIDPYKENIEKIKTCIMETAEELEHWGLQIPTIWAIVESNIQNARHSKKVLKIKDLWELNEQMDETFRLKEESELIKILTFLHEVGEILYFPAAELKDFAILDIQWFVDAFKYIITDLNHASLDLKDEIRNDKDYKIFVESGELSYRLLKKLWESAQEKDFFDFHRELVLCMERLGLLTSITVLRTRLCESYENGHCWYVPCMNRKIFVCEDFNVYTERSSILCFEFQFFPNIVFYKLILSCMENNWKILQDDMGKCLYQTVAIFDRFECFVFVGICKNLIEVQVRNLDQKACGSRKQISGIFAELRKELTKITEHFHEKLYFEVGYKCNQTKFCDPAVASVIRDDQNIQGITCTICPRTNKHRIYKEELTWNFENEQDTDKHTHAVARRLHSMSGSRKINHRDSELVLDMVASKISRDSEMIASSLHVDREDIDQIIKDNPYFAQEASFQFLYHWRNKRKENMNTLRKALCEHDRQDVVDAIETFDRSSYTCDGVTDPEMQISSEDIRLVSRDIGRKYVRLARFLRLPQRKIERIKIEHQDNINKCIVRTLESIRDITRQELCDGLIYLSRKDIIEDLIDSWSLTKII</sequence>
<accession>A0A8B8BIP6</accession>
<evidence type="ECO:0000313" key="5">
    <source>
        <dbReference type="RefSeq" id="XP_022303236.1"/>
    </source>
</evidence>
<dbReference type="GO" id="GO:0007165">
    <property type="term" value="P:signal transduction"/>
    <property type="evidence" value="ECO:0007669"/>
    <property type="project" value="InterPro"/>
</dbReference>
<evidence type="ECO:0000256" key="1">
    <source>
        <dbReference type="ARBA" id="ARBA00022737"/>
    </source>
</evidence>
<dbReference type="Proteomes" id="UP000694844">
    <property type="component" value="Chromosome 9"/>
</dbReference>
<dbReference type="PANTHER" id="PTHR47679:SF2">
    <property type="entry name" value="C-TERMINAL OF ROC (COR) DOMAIN-CONTAINING PROTEIN"/>
    <property type="match status" value="1"/>
</dbReference>
<dbReference type="SUPFAM" id="SSF47986">
    <property type="entry name" value="DEATH domain"/>
    <property type="match status" value="2"/>
</dbReference>
<dbReference type="InterPro" id="IPR032171">
    <property type="entry name" value="COR-A"/>
</dbReference>
<dbReference type="Gene3D" id="1.10.533.10">
    <property type="entry name" value="Death Domain, Fas"/>
    <property type="match status" value="2"/>
</dbReference>
<keyword evidence="3" id="KW-1185">Reference proteome</keyword>
<organism evidence="3 4">
    <name type="scientific">Crassostrea virginica</name>
    <name type="common">Eastern oyster</name>
    <dbReference type="NCBI Taxonomy" id="6565"/>
    <lineage>
        <taxon>Eukaryota</taxon>
        <taxon>Metazoa</taxon>
        <taxon>Spiralia</taxon>
        <taxon>Lophotrochozoa</taxon>
        <taxon>Mollusca</taxon>
        <taxon>Bivalvia</taxon>
        <taxon>Autobranchia</taxon>
        <taxon>Pteriomorphia</taxon>
        <taxon>Ostreida</taxon>
        <taxon>Ostreoidea</taxon>
        <taxon>Ostreidae</taxon>
        <taxon>Crassostrea</taxon>
    </lineage>
</organism>
<dbReference type="KEGG" id="cvn:111110876"/>
<dbReference type="SUPFAM" id="SSF52540">
    <property type="entry name" value="P-loop containing nucleoside triphosphate hydrolases"/>
    <property type="match status" value="1"/>
</dbReference>
<dbReference type="RefSeq" id="XP_022303235.1">
    <property type="nucleotide sequence ID" value="XM_022447527.1"/>
</dbReference>
<dbReference type="PROSITE" id="PS50017">
    <property type="entry name" value="DEATH_DOMAIN"/>
    <property type="match status" value="1"/>
</dbReference>
<dbReference type="Gene3D" id="3.40.50.300">
    <property type="entry name" value="P-loop containing nucleotide triphosphate hydrolases"/>
    <property type="match status" value="1"/>
</dbReference>
<dbReference type="InterPro" id="IPR000488">
    <property type="entry name" value="Death_dom"/>
</dbReference>
<dbReference type="PANTHER" id="PTHR47679">
    <property type="entry name" value="PROTEIN TORNADO 1"/>
    <property type="match status" value="1"/>
</dbReference>
<evidence type="ECO:0000313" key="3">
    <source>
        <dbReference type="Proteomes" id="UP000694844"/>
    </source>
</evidence>
<dbReference type="Pfam" id="PF16095">
    <property type="entry name" value="COR-A"/>
    <property type="match status" value="1"/>
</dbReference>
<name>A0A8B8BIP6_CRAVI</name>
<proteinExistence type="predicted"/>
<dbReference type="InterPro" id="IPR027417">
    <property type="entry name" value="P-loop_NTPase"/>
</dbReference>
<dbReference type="Pfam" id="PF00531">
    <property type="entry name" value="Death"/>
    <property type="match status" value="1"/>
</dbReference>
<dbReference type="Gene3D" id="1.10.10.10">
    <property type="entry name" value="Winged helix-like DNA-binding domain superfamily/Winged helix DNA-binding domain"/>
    <property type="match status" value="1"/>
</dbReference>